<gene>
    <name evidence="3" type="ORF">EKO23_15170</name>
</gene>
<evidence type="ECO:0000256" key="2">
    <source>
        <dbReference type="SAM" id="Phobius"/>
    </source>
</evidence>
<reference evidence="3 4" key="1">
    <citation type="submission" date="2019-01" db="EMBL/GenBank/DDBJ databases">
        <title>Nocardioides guangzhouensis sp. nov., an actinobacterium isolated from soil.</title>
        <authorList>
            <person name="Fu Y."/>
            <person name="Cai Y."/>
            <person name="Lin Z."/>
            <person name="Chen P."/>
        </authorList>
    </citation>
    <scope>NUCLEOTIDE SEQUENCE [LARGE SCALE GENOMIC DNA]</scope>
    <source>
        <strain evidence="3 4">130</strain>
    </source>
</reference>
<dbReference type="AlphaFoldDB" id="A0A4Q4Z9Q4"/>
<proteinExistence type="predicted"/>
<keyword evidence="2" id="KW-0472">Membrane</keyword>
<dbReference type="Proteomes" id="UP000295198">
    <property type="component" value="Unassembled WGS sequence"/>
</dbReference>
<evidence type="ECO:0000313" key="3">
    <source>
        <dbReference type="EMBL" id="RYP84603.1"/>
    </source>
</evidence>
<feature type="transmembrane region" description="Helical" evidence="2">
    <location>
        <begin position="154"/>
        <end position="180"/>
    </location>
</feature>
<dbReference type="EMBL" id="SDKM01000022">
    <property type="protein sequence ID" value="RYP84603.1"/>
    <property type="molecule type" value="Genomic_DNA"/>
</dbReference>
<feature type="transmembrane region" description="Helical" evidence="2">
    <location>
        <begin position="26"/>
        <end position="50"/>
    </location>
</feature>
<feature type="region of interest" description="Disordered" evidence="1">
    <location>
        <begin position="1"/>
        <end position="22"/>
    </location>
</feature>
<accession>A0A4Q4Z9Q4</accession>
<comment type="caution">
    <text evidence="3">The sequence shown here is derived from an EMBL/GenBank/DDBJ whole genome shotgun (WGS) entry which is preliminary data.</text>
</comment>
<keyword evidence="2" id="KW-1133">Transmembrane helix</keyword>
<protein>
    <submittedName>
        <fullName evidence="3">Uncharacterized protein</fullName>
    </submittedName>
</protein>
<dbReference type="RefSeq" id="WP_134718755.1">
    <property type="nucleotide sequence ID" value="NZ_SDKM01000022.1"/>
</dbReference>
<keyword evidence="4" id="KW-1185">Reference proteome</keyword>
<dbReference type="OrthoDB" id="3788702at2"/>
<keyword evidence="2" id="KW-0812">Transmembrane</keyword>
<name>A0A4Q4Z9Q4_9ACTN</name>
<organism evidence="3 4">
    <name type="scientific">Nocardioides guangzhouensis</name>
    <dbReference type="NCBI Taxonomy" id="2497878"/>
    <lineage>
        <taxon>Bacteria</taxon>
        <taxon>Bacillati</taxon>
        <taxon>Actinomycetota</taxon>
        <taxon>Actinomycetes</taxon>
        <taxon>Propionibacteriales</taxon>
        <taxon>Nocardioidaceae</taxon>
        <taxon>Nocardioides</taxon>
    </lineage>
</organism>
<evidence type="ECO:0000256" key="1">
    <source>
        <dbReference type="SAM" id="MobiDB-lite"/>
    </source>
</evidence>
<evidence type="ECO:0000313" key="4">
    <source>
        <dbReference type="Proteomes" id="UP000295198"/>
    </source>
</evidence>
<sequence length="188" mass="19675">MTAWHPNPYQPPSPPPPKKKPRPSGWWFVLGGGLMVAALAVAVLLFALLFKGLFTTDASLRADGQAHEVTVPTDGDRMLWADTLDGEPDCRVTDTETGDEIPLSSPSGEFQRNEQTGFARLHPGSGRLSVTCAGSGEQVEIGPAPSLGGLVGGVLAAILVPMLLGSAGFVVVLVTGILWATRPARPKA</sequence>